<accession>A0ABS2L9Q3</accession>
<keyword evidence="4" id="KW-1185">Reference proteome</keyword>
<feature type="transmembrane region" description="Helical" evidence="2">
    <location>
        <begin position="12"/>
        <end position="31"/>
    </location>
</feature>
<evidence type="ECO:0000256" key="1">
    <source>
        <dbReference type="SAM" id="MobiDB-lite"/>
    </source>
</evidence>
<keyword evidence="2" id="KW-0812">Transmembrane</keyword>
<name>A0ABS2L9Q3_9CELL</name>
<dbReference type="Proteomes" id="UP000698059">
    <property type="component" value="Unassembled WGS sequence"/>
</dbReference>
<reference evidence="3 4" key="1">
    <citation type="submission" date="2021-01" db="EMBL/GenBank/DDBJ databases">
        <title>Sequencing the genomes of 1000 actinobacteria strains.</title>
        <authorList>
            <person name="Klenk H.-P."/>
        </authorList>
    </citation>
    <scope>NUCLEOTIDE SEQUENCE [LARGE SCALE GENOMIC DNA]</scope>
    <source>
        <strain evidence="3 4">DSM 46000</strain>
    </source>
</reference>
<keyword evidence="2" id="KW-1133">Transmembrane helix</keyword>
<evidence type="ECO:0008006" key="5">
    <source>
        <dbReference type="Google" id="ProtNLM"/>
    </source>
</evidence>
<evidence type="ECO:0000256" key="2">
    <source>
        <dbReference type="SAM" id="Phobius"/>
    </source>
</evidence>
<protein>
    <recommendedName>
        <fullName evidence="5">Alpha-amylase</fullName>
    </recommendedName>
</protein>
<dbReference type="Gene3D" id="2.60.40.10">
    <property type="entry name" value="Immunoglobulins"/>
    <property type="match status" value="1"/>
</dbReference>
<dbReference type="SUPFAM" id="SSF49478">
    <property type="entry name" value="Cna protein B-type domain"/>
    <property type="match status" value="1"/>
</dbReference>
<gene>
    <name evidence="3" type="ORF">JOD49_000079</name>
</gene>
<dbReference type="InterPro" id="IPR013783">
    <property type="entry name" value="Ig-like_fold"/>
</dbReference>
<dbReference type="RefSeq" id="WP_205305490.1">
    <property type="nucleotide sequence ID" value="NZ_BAAAVF010000006.1"/>
</dbReference>
<organism evidence="3 4">
    <name type="scientific">Oerskovia jenensis</name>
    <dbReference type="NCBI Taxonomy" id="162169"/>
    <lineage>
        <taxon>Bacteria</taxon>
        <taxon>Bacillati</taxon>
        <taxon>Actinomycetota</taxon>
        <taxon>Actinomycetes</taxon>
        <taxon>Micrococcales</taxon>
        <taxon>Cellulomonadaceae</taxon>
        <taxon>Oerskovia</taxon>
    </lineage>
</organism>
<evidence type="ECO:0000313" key="3">
    <source>
        <dbReference type="EMBL" id="MBM7477159.1"/>
    </source>
</evidence>
<feature type="transmembrane region" description="Helical" evidence="2">
    <location>
        <begin position="43"/>
        <end position="62"/>
    </location>
</feature>
<sequence length="269" mass="26502">MRDCLAATGASAAWIAGVALVLVAAGVWLVMVRRRRDLARGDAMGVIALVAVLAVGLTVAGGPSARAATDDDCPPTTNSAPAAVVNPAPPPAPTPVPTPAPTPTPVPTFAISGTVVRLGQQGVIADPPGDYTSGAPTNPPPGIPAGTAWSLPTIAPDEGPMAGAGISLLDDAGSVVATTITDAAGGFQFTGQAPGTYTVRVDAVPDPGPIDYGVWSWIGANGDDCALSFTRTAWLLPTPAVANVTTADVTGIALTTTSAVEIGGGCTPP</sequence>
<evidence type="ECO:0000313" key="4">
    <source>
        <dbReference type="Proteomes" id="UP000698059"/>
    </source>
</evidence>
<proteinExistence type="predicted"/>
<dbReference type="Pfam" id="PF13620">
    <property type="entry name" value="CarboxypepD_reg"/>
    <property type="match status" value="1"/>
</dbReference>
<feature type="compositionally biased region" description="Pro residues" evidence="1">
    <location>
        <begin position="87"/>
        <end position="98"/>
    </location>
</feature>
<keyword evidence="2" id="KW-0472">Membrane</keyword>
<feature type="region of interest" description="Disordered" evidence="1">
    <location>
        <begin position="63"/>
        <end position="98"/>
    </location>
</feature>
<comment type="caution">
    <text evidence="3">The sequence shown here is derived from an EMBL/GenBank/DDBJ whole genome shotgun (WGS) entry which is preliminary data.</text>
</comment>
<dbReference type="EMBL" id="JAFBBO010000001">
    <property type="protein sequence ID" value="MBM7477159.1"/>
    <property type="molecule type" value="Genomic_DNA"/>
</dbReference>